<sequence>MVFWVWLGTLAFTAGGALEGVRKRYDLVGVLLVASITAVGGGAVRDLVVGRLPPASLTDEALLWAVALTGLLVFFTHGLFHRLARLLYLFDTLGLGVFAALGAASGMEAGLGFWGVVFAGTVSGVGGGVLRDLLTQQVPGVFYRAGDWYVTAAAGGAAVFYLLGGTPLALAAGALAAVLLRLGSRGLGLKLPTPREGPGQTKKADRDSAY</sequence>
<evidence type="ECO:0000256" key="7">
    <source>
        <dbReference type="SAM" id="MobiDB-lite"/>
    </source>
</evidence>
<evidence type="ECO:0000256" key="5">
    <source>
        <dbReference type="ARBA" id="ARBA00022989"/>
    </source>
</evidence>
<feature type="domain" description="Glycine transporter" evidence="9">
    <location>
        <begin position="89"/>
        <end position="163"/>
    </location>
</feature>
<evidence type="ECO:0000256" key="6">
    <source>
        <dbReference type="ARBA" id="ARBA00023136"/>
    </source>
</evidence>
<keyword evidence="6 8" id="KW-0472">Membrane</keyword>
<evidence type="ECO:0000256" key="3">
    <source>
        <dbReference type="ARBA" id="ARBA00022475"/>
    </source>
</evidence>
<dbReference type="PANTHER" id="PTHR30506">
    <property type="entry name" value="INNER MEMBRANE PROTEIN"/>
    <property type="match status" value="1"/>
</dbReference>
<name>A0A7C4VD42_9DEIN</name>
<evidence type="ECO:0000256" key="2">
    <source>
        <dbReference type="ARBA" id="ARBA00008193"/>
    </source>
</evidence>
<gene>
    <name evidence="10" type="ORF">ENK37_08355</name>
</gene>
<dbReference type="InterPro" id="IPR005115">
    <property type="entry name" value="Gly_transporter"/>
</dbReference>
<reference evidence="10" key="1">
    <citation type="journal article" date="2020" name="mSystems">
        <title>Genome- and Community-Level Interaction Insights into Carbon Utilization and Element Cycling Functions of Hydrothermarchaeota in Hydrothermal Sediment.</title>
        <authorList>
            <person name="Zhou Z."/>
            <person name="Liu Y."/>
            <person name="Xu W."/>
            <person name="Pan J."/>
            <person name="Luo Z.H."/>
            <person name="Li M."/>
        </authorList>
    </citation>
    <scope>NUCLEOTIDE SEQUENCE [LARGE SCALE GENOMIC DNA]</scope>
    <source>
        <strain evidence="10">HyVt-570</strain>
    </source>
</reference>
<evidence type="ECO:0000256" key="1">
    <source>
        <dbReference type="ARBA" id="ARBA00004651"/>
    </source>
</evidence>
<dbReference type="GO" id="GO:0005886">
    <property type="term" value="C:plasma membrane"/>
    <property type="evidence" value="ECO:0007669"/>
    <property type="project" value="UniProtKB-SubCell"/>
</dbReference>
<dbReference type="PANTHER" id="PTHR30506:SF3">
    <property type="entry name" value="UPF0126 INNER MEMBRANE PROTEIN YADS-RELATED"/>
    <property type="match status" value="1"/>
</dbReference>
<feature type="region of interest" description="Disordered" evidence="7">
    <location>
        <begin position="191"/>
        <end position="210"/>
    </location>
</feature>
<organism evidence="10">
    <name type="scientific">Oceanithermus profundus</name>
    <dbReference type="NCBI Taxonomy" id="187137"/>
    <lineage>
        <taxon>Bacteria</taxon>
        <taxon>Thermotogati</taxon>
        <taxon>Deinococcota</taxon>
        <taxon>Deinococci</taxon>
        <taxon>Thermales</taxon>
        <taxon>Thermaceae</taxon>
        <taxon>Oceanithermus</taxon>
    </lineage>
</organism>
<protein>
    <submittedName>
        <fullName evidence="10">Trimeric intracellular cation channel family protein</fullName>
    </submittedName>
</protein>
<feature type="domain" description="Glycine transporter" evidence="9">
    <location>
        <begin position="6"/>
        <end position="77"/>
    </location>
</feature>
<dbReference type="EMBL" id="DRPZ01000212">
    <property type="protein sequence ID" value="HGY10044.1"/>
    <property type="molecule type" value="Genomic_DNA"/>
</dbReference>
<evidence type="ECO:0000256" key="8">
    <source>
        <dbReference type="SAM" id="Phobius"/>
    </source>
</evidence>
<feature type="transmembrane region" description="Helical" evidence="8">
    <location>
        <begin position="61"/>
        <end position="80"/>
    </location>
</feature>
<keyword evidence="3" id="KW-1003">Cell membrane</keyword>
<comment type="caution">
    <text evidence="10">The sequence shown here is derived from an EMBL/GenBank/DDBJ whole genome shotgun (WGS) entry which is preliminary data.</text>
</comment>
<proteinExistence type="inferred from homology"/>
<comment type="subcellular location">
    <subcellularLocation>
        <location evidence="1">Cell membrane</location>
        <topology evidence="1">Multi-pass membrane protein</topology>
    </subcellularLocation>
</comment>
<dbReference type="AlphaFoldDB" id="A0A7C4VD42"/>
<dbReference type="Pfam" id="PF03458">
    <property type="entry name" value="Gly_transporter"/>
    <property type="match status" value="2"/>
</dbReference>
<evidence type="ECO:0000256" key="4">
    <source>
        <dbReference type="ARBA" id="ARBA00022692"/>
    </source>
</evidence>
<feature type="transmembrane region" description="Helical" evidence="8">
    <location>
        <begin position="27"/>
        <end position="49"/>
    </location>
</feature>
<feature type="transmembrane region" description="Helical" evidence="8">
    <location>
        <begin position="150"/>
        <end position="180"/>
    </location>
</feature>
<accession>A0A7C4VD42</accession>
<keyword evidence="5 8" id="KW-1133">Transmembrane helix</keyword>
<comment type="similarity">
    <text evidence="2">Belongs to the UPF0126 family.</text>
</comment>
<dbReference type="Proteomes" id="UP000885759">
    <property type="component" value="Unassembled WGS sequence"/>
</dbReference>
<evidence type="ECO:0000259" key="9">
    <source>
        <dbReference type="Pfam" id="PF03458"/>
    </source>
</evidence>
<evidence type="ECO:0000313" key="10">
    <source>
        <dbReference type="EMBL" id="HGY10044.1"/>
    </source>
</evidence>
<keyword evidence="4 8" id="KW-0812">Transmembrane</keyword>